<sequence>MIIVLKKDVTEAQIKHIVEKVKALGLRPMISKGAERSIIGVIGEEEILRSEPLEVFPGVEKVMPVLSPYKLVSREFKKENSVVDVSGIKIGGKKIVVMAGPCSVESKDLLIKIAVSVKKAGAVVLRGGAFKPRSSPYAFQGLGQEGLIYLKEASKKTGLKIVTEVMDTRDVPLVVKYADILQVGARNMQNFNLLKELGVAKKPVLLKRGMMSTVKEWLMSAEYILSNGNFNVILCERGIRTFEDYTRFTLDLSAVPVVKALSHLPVIVDPSHGVGKWGLVSAMSNAAIAAGADGLIVEVHPNPEEAKSDGLQSLLPENFAKMMFDLKKIAKAVGREI</sequence>
<dbReference type="Pfam" id="PF18152">
    <property type="entry name" value="DAHP_snth_FXD"/>
    <property type="match status" value="1"/>
</dbReference>
<dbReference type="NCBIfam" id="TIGR01361">
    <property type="entry name" value="DAHP_synth_Bsub"/>
    <property type="match status" value="1"/>
</dbReference>
<dbReference type="Pfam" id="PF00793">
    <property type="entry name" value="DAHP_synth_1"/>
    <property type="match status" value="1"/>
</dbReference>
<reference evidence="4 5" key="1">
    <citation type="submission" date="2017-09" db="EMBL/GenBank/DDBJ databases">
        <title>Depth-based differentiation of microbial function through sediment-hosted aquifers and enrichment of novel symbionts in the deep terrestrial subsurface.</title>
        <authorList>
            <person name="Probst A.J."/>
            <person name="Ladd B."/>
            <person name="Jarett J.K."/>
            <person name="Geller-Mcgrath D.E."/>
            <person name="Sieber C.M."/>
            <person name="Emerson J.B."/>
            <person name="Anantharaman K."/>
            <person name="Thomas B.C."/>
            <person name="Malmstrom R."/>
            <person name="Stieglmeier M."/>
            <person name="Klingl A."/>
            <person name="Woyke T."/>
            <person name="Ryan C.M."/>
            <person name="Banfield J.F."/>
        </authorList>
    </citation>
    <scope>NUCLEOTIDE SEQUENCE [LARGE SCALE GENOMIC DNA]</scope>
    <source>
        <strain evidence="4">CG12_big_fil_rev_8_21_14_0_65_43_15</strain>
    </source>
</reference>
<comment type="caution">
    <text evidence="4">The sequence shown here is derived from an EMBL/GenBank/DDBJ whole genome shotgun (WGS) entry which is preliminary data.</text>
</comment>
<protein>
    <submittedName>
        <fullName evidence="4">3-deoxy-7-phosphoheptulonate synthase</fullName>
    </submittedName>
</protein>
<evidence type="ECO:0000313" key="5">
    <source>
        <dbReference type="Proteomes" id="UP000231267"/>
    </source>
</evidence>
<dbReference type="PANTHER" id="PTHR43018:SF2">
    <property type="entry name" value="PHOSPHO-2-DEHYDRO-3-DEOXYHEPTONATE ALDOLASE"/>
    <property type="match status" value="1"/>
</dbReference>
<evidence type="ECO:0000259" key="3">
    <source>
        <dbReference type="Pfam" id="PF18152"/>
    </source>
</evidence>
<dbReference type="SUPFAM" id="SSF51569">
    <property type="entry name" value="Aldolase"/>
    <property type="match status" value="1"/>
</dbReference>
<dbReference type="InterPro" id="IPR013785">
    <property type="entry name" value="Aldolase_TIM"/>
</dbReference>
<dbReference type="GO" id="GO:0009073">
    <property type="term" value="P:aromatic amino acid family biosynthetic process"/>
    <property type="evidence" value="ECO:0007669"/>
    <property type="project" value="InterPro"/>
</dbReference>
<feature type="domain" description="DAHP synthase ferredoxin-like" evidence="3">
    <location>
        <begin position="1"/>
        <end position="66"/>
    </location>
</feature>
<dbReference type="InterPro" id="IPR006218">
    <property type="entry name" value="DAHP1/KDSA"/>
</dbReference>
<accession>A0A2J0LP23</accession>
<evidence type="ECO:0000259" key="2">
    <source>
        <dbReference type="Pfam" id="PF00793"/>
    </source>
</evidence>
<organism evidence="4 5">
    <name type="scientific">Candidatus Taenaricola geysiri</name>
    <dbReference type="NCBI Taxonomy" id="1974752"/>
    <lineage>
        <taxon>Bacteria</taxon>
        <taxon>Pseudomonadati</taxon>
        <taxon>Candidatus Omnitrophota</taxon>
        <taxon>Candidatus Taenaricola</taxon>
    </lineage>
</organism>
<dbReference type="GO" id="GO:0016740">
    <property type="term" value="F:transferase activity"/>
    <property type="evidence" value="ECO:0007669"/>
    <property type="project" value="UniProtKB-KW"/>
</dbReference>
<keyword evidence="1" id="KW-0808">Transferase</keyword>
<dbReference type="InterPro" id="IPR006268">
    <property type="entry name" value="DAHP_syn_2"/>
</dbReference>
<dbReference type="NCBIfam" id="NF006421">
    <property type="entry name" value="PRK08673.1"/>
    <property type="match status" value="1"/>
</dbReference>
<evidence type="ECO:0000256" key="1">
    <source>
        <dbReference type="ARBA" id="ARBA00022679"/>
    </source>
</evidence>
<proteinExistence type="predicted"/>
<feature type="domain" description="DAHP synthetase I/KDSA" evidence="2">
    <location>
        <begin position="87"/>
        <end position="330"/>
    </location>
</feature>
<dbReference type="InterPro" id="IPR052899">
    <property type="entry name" value="Class-I_DAHP_synthase"/>
</dbReference>
<dbReference type="Gene3D" id="3.20.20.70">
    <property type="entry name" value="Aldolase class I"/>
    <property type="match status" value="1"/>
</dbReference>
<dbReference type="Proteomes" id="UP000231267">
    <property type="component" value="Unassembled WGS sequence"/>
</dbReference>
<evidence type="ECO:0000313" key="4">
    <source>
        <dbReference type="EMBL" id="PIW66506.1"/>
    </source>
</evidence>
<dbReference type="Gene3D" id="3.30.70.1140">
    <property type="entry name" value="Phospho-2-dehydro-3-deoxyheptonate aldolase, domain 1"/>
    <property type="match status" value="1"/>
</dbReference>
<dbReference type="EMBL" id="PFGP01000066">
    <property type="protein sequence ID" value="PIW66506.1"/>
    <property type="molecule type" value="Genomic_DNA"/>
</dbReference>
<dbReference type="AlphaFoldDB" id="A0A2J0LP23"/>
<dbReference type="NCBIfam" id="NF009239">
    <property type="entry name" value="PRK12595.1"/>
    <property type="match status" value="1"/>
</dbReference>
<dbReference type="GO" id="GO:0016832">
    <property type="term" value="F:aldehyde-lyase activity"/>
    <property type="evidence" value="ECO:0007669"/>
    <property type="project" value="InterPro"/>
</dbReference>
<name>A0A2J0LP23_9BACT</name>
<gene>
    <name evidence="4" type="primary">aroF</name>
    <name evidence="4" type="ORF">COW11_02965</name>
</gene>
<dbReference type="InterPro" id="IPR041071">
    <property type="entry name" value="DAHP_snth_FXD"/>
</dbReference>
<dbReference type="PANTHER" id="PTHR43018">
    <property type="entry name" value="PHOSPHO-2-DEHYDRO-3-DEOXYHEPTONATE ALDOLASE"/>
    <property type="match status" value="1"/>
</dbReference>